<evidence type="ECO:0000256" key="1">
    <source>
        <dbReference type="ARBA" id="ARBA00004167"/>
    </source>
</evidence>
<evidence type="ECO:0000313" key="9">
    <source>
        <dbReference type="EMBL" id="KAJ8303447.1"/>
    </source>
</evidence>
<dbReference type="InterPro" id="IPR008166">
    <property type="entry name" value="Glyco_transf_92"/>
</dbReference>
<evidence type="ECO:0000256" key="8">
    <source>
        <dbReference type="RuleBase" id="RU366017"/>
    </source>
</evidence>
<reference evidence="9 10" key="1">
    <citation type="submission" date="2022-12" db="EMBL/GenBank/DDBJ databases">
        <title>Chromosome-level genome of Tegillarca granosa.</title>
        <authorList>
            <person name="Kim J."/>
        </authorList>
    </citation>
    <scope>NUCLEOTIDE SEQUENCE [LARGE SCALE GENOMIC DNA]</scope>
    <source>
        <strain evidence="9">Teg-2019</strain>
        <tissue evidence="9">Adductor muscle</tissue>
    </source>
</reference>
<keyword evidence="6" id="KW-1133">Transmembrane helix</keyword>
<keyword evidence="10" id="KW-1185">Reference proteome</keyword>
<comment type="similarity">
    <text evidence="2 8">Belongs to the glycosyltransferase 92 family.</text>
</comment>
<name>A0ABQ9EIR1_TEGGR</name>
<dbReference type="PANTHER" id="PTHR21461:SF69">
    <property type="entry name" value="GLYCOSYLTRANSFERASE FAMILY 92 PROTEIN"/>
    <property type="match status" value="1"/>
</dbReference>
<sequence>MIELNRILGANHFVFYNYSINKNVERVLDYYKTKGIVEVLTWNLPMKVDTWPPRKEPVEIHYFATIRGLERLLLRNFIKSKYLIWDEFIIPRKGKSWREMLSNLPANQAAYTFRNVFFRKEWADTNLTFAGRDLAEKYKSVTLLKLKRESKILSKTQRAKYIINPKYVDTVGIHNIWRFKPGKSNHYVDPSIGLLNHYRSWEQPNDSVARMDDQQTLIYKDELLERLKDTWSKLHNVPLGA</sequence>
<comment type="subcellular location">
    <subcellularLocation>
        <location evidence="1">Membrane</location>
        <topology evidence="1">Single-pass membrane protein</topology>
    </subcellularLocation>
</comment>
<dbReference type="Proteomes" id="UP001217089">
    <property type="component" value="Unassembled WGS sequence"/>
</dbReference>
<protein>
    <recommendedName>
        <fullName evidence="8">Glycosyltransferase family 92 protein</fullName>
        <ecNumber evidence="8">2.4.1.-</ecNumber>
    </recommendedName>
</protein>
<evidence type="ECO:0000256" key="2">
    <source>
        <dbReference type="ARBA" id="ARBA00007647"/>
    </source>
</evidence>
<proteinExistence type="inferred from homology"/>
<evidence type="ECO:0000256" key="7">
    <source>
        <dbReference type="ARBA" id="ARBA00023136"/>
    </source>
</evidence>
<gene>
    <name evidence="9" type="ORF">KUTeg_019843</name>
</gene>
<keyword evidence="3 8" id="KW-0328">Glycosyltransferase</keyword>
<keyword evidence="5" id="KW-0812">Transmembrane</keyword>
<evidence type="ECO:0000256" key="6">
    <source>
        <dbReference type="ARBA" id="ARBA00022989"/>
    </source>
</evidence>
<dbReference type="Pfam" id="PF01697">
    <property type="entry name" value="Glyco_transf_92"/>
    <property type="match status" value="1"/>
</dbReference>
<evidence type="ECO:0000313" key="10">
    <source>
        <dbReference type="Proteomes" id="UP001217089"/>
    </source>
</evidence>
<dbReference type="EMBL" id="JARBDR010000917">
    <property type="protein sequence ID" value="KAJ8303447.1"/>
    <property type="molecule type" value="Genomic_DNA"/>
</dbReference>
<keyword evidence="4 8" id="KW-0808">Transferase</keyword>
<accession>A0ABQ9EIR1</accession>
<keyword evidence="7" id="KW-0472">Membrane</keyword>
<dbReference type="PANTHER" id="PTHR21461">
    <property type="entry name" value="GLYCOSYLTRANSFERASE FAMILY 92 PROTEIN"/>
    <property type="match status" value="1"/>
</dbReference>
<evidence type="ECO:0000256" key="3">
    <source>
        <dbReference type="ARBA" id="ARBA00022676"/>
    </source>
</evidence>
<organism evidence="9 10">
    <name type="scientific">Tegillarca granosa</name>
    <name type="common">Malaysian cockle</name>
    <name type="synonym">Anadara granosa</name>
    <dbReference type="NCBI Taxonomy" id="220873"/>
    <lineage>
        <taxon>Eukaryota</taxon>
        <taxon>Metazoa</taxon>
        <taxon>Spiralia</taxon>
        <taxon>Lophotrochozoa</taxon>
        <taxon>Mollusca</taxon>
        <taxon>Bivalvia</taxon>
        <taxon>Autobranchia</taxon>
        <taxon>Pteriomorphia</taxon>
        <taxon>Arcoida</taxon>
        <taxon>Arcoidea</taxon>
        <taxon>Arcidae</taxon>
        <taxon>Tegillarca</taxon>
    </lineage>
</organism>
<evidence type="ECO:0000256" key="4">
    <source>
        <dbReference type="ARBA" id="ARBA00022679"/>
    </source>
</evidence>
<evidence type="ECO:0000256" key="5">
    <source>
        <dbReference type="ARBA" id="ARBA00022692"/>
    </source>
</evidence>
<comment type="caution">
    <text evidence="9">The sequence shown here is derived from an EMBL/GenBank/DDBJ whole genome shotgun (WGS) entry which is preliminary data.</text>
</comment>
<dbReference type="EC" id="2.4.1.-" evidence="8"/>